<dbReference type="PANTHER" id="PTHR21207:SF2">
    <property type="entry name" value="PARKIN COREGULATED GENE PROTEIN"/>
    <property type="match status" value="1"/>
</dbReference>
<keyword evidence="2" id="KW-1185">Reference proteome</keyword>
<gene>
    <name evidence="1" type="ORF">DdX_00062</name>
</gene>
<evidence type="ECO:0000313" key="2">
    <source>
        <dbReference type="Proteomes" id="UP001201812"/>
    </source>
</evidence>
<dbReference type="GO" id="GO:0051879">
    <property type="term" value="F:Hsp90 protein binding"/>
    <property type="evidence" value="ECO:0007669"/>
    <property type="project" value="TreeGrafter"/>
</dbReference>
<dbReference type="PANTHER" id="PTHR21207">
    <property type="entry name" value="PARKIN COREGULATED GENE PROTEIN PARK2 COREGULATED"/>
    <property type="match status" value="1"/>
</dbReference>
<dbReference type="InterPro" id="IPR019399">
    <property type="entry name" value="Parkin_co-regulated_protein"/>
</dbReference>
<dbReference type="Proteomes" id="UP001201812">
    <property type="component" value="Unassembled WGS sequence"/>
</dbReference>
<proteinExistence type="predicted"/>
<comment type="caution">
    <text evidence="1">The sequence shown here is derived from an EMBL/GenBank/DDBJ whole genome shotgun (WGS) entry which is preliminary data.</text>
</comment>
<evidence type="ECO:0000313" key="1">
    <source>
        <dbReference type="EMBL" id="KAI1727921.1"/>
    </source>
</evidence>
<accession>A0AAD4NGP3</accession>
<protein>
    <submittedName>
        <fullName evidence="1">Parkin co-regulated protein domain-containing protein</fullName>
    </submittedName>
</protein>
<sequence>MISFDVTRRVNNPRFRSWSMPNHFCLDENVLMRRDVIKDNKRQQILFRPRIHSVRRVPAFTIQTEQMNTKPFTPALGISSHKQLYMFARPSPPPPDENLKQFLRLYEDRQFPIRVLSGTSQKENFHQRRSIEWQVDPNQLKAYDRRELLRRFAVGLAVEREPYSLIAIQGFKDLLSTTHGAQMLADSLTDVIPNLRKGLNSPRLWKKLEMLELLRQMAQMTGIGVLLVPFYRMLLPPLRIGKSTRVSTDITTSDRDKLHNAIDKTLIILEQTGGPNAYINIKYLLPEYQSFRR</sequence>
<dbReference type="Pfam" id="PF10274">
    <property type="entry name" value="ParcG"/>
    <property type="match status" value="1"/>
</dbReference>
<dbReference type="EMBL" id="JAKKPZ010000001">
    <property type="protein sequence ID" value="KAI1727921.1"/>
    <property type="molecule type" value="Genomic_DNA"/>
</dbReference>
<dbReference type="AlphaFoldDB" id="A0AAD4NGP3"/>
<name>A0AAD4NGP3_9BILA</name>
<dbReference type="GO" id="GO:0030544">
    <property type="term" value="F:Hsp70 protein binding"/>
    <property type="evidence" value="ECO:0007669"/>
    <property type="project" value="TreeGrafter"/>
</dbReference>
<reference evidence="1" key="1">
    <citation type="submission" date="2022-01" db="EMBL/GenBank/DDBJ databases">
        <title>Genome Sequence Resource for Two Populations of Ditylenchus destructor, the Migratory Endoparasitic Phytonematode.</title>
        <authorList>
            <person name="Zhang H."/>
            <person name="Lin R."/>
            <person name="Xie B."/>
        </authorList>
    </citation>
    <scope>NUCLEOTIDE SEQUENCE</scope>
    <source>
        <strain evidence="1">BazhouSP</strain>
    </source>
</reference>
<organism evidence="1 2">
    <name type="scientific">Ditylenchus destructor</name>
    <dbReference type="NCBI Taxonomy" id="166010"/>
    <lineage>
        <taxon>Eukaryota</taxon>
        <taxon>Metazoa</taxon>
        <taxon>Ecdysozoa</taxon>
        <taxon>Nematoda</taxon>
        <taxon>Chromadorea</taxon>
        <taxon>Rhabditida</taxon>
        <taxon>Tylenchina</taxon>
        <taxon>Tylenchomorpha</taxon>
        <taxon>Sphaerularioidea</taxon>
        <taxon>Anguinidae</taxon>
        <taxon>Anguininae</taxon>
        <taxon>Ditylenchus</taxon>
    </lineage>
</organism>